<gene>
    <name evidence="1" type="ORF">Cgig2_014960</name>
</gene>
<organism evidence="1 2">
    <name type="scientific">Carnegiea gigantea</name>
    <dbReference type="NCBI Taxonomy" id="171969"/>
    <lineage>
        <taxon>Eukaryota</taxon>
        <taxon>Viridiplantae</taxon>
        <taxon>Streptophyta</taxon>
        <taxon>Embryophyta</taxon>
        <taxon>Tracheophyta</taxon>
        <taxon>Spermatophyta</taxon>
        <taxon>Magnoliopsida</taxon>
        <taxon>eudicotyledons</taxon>
        <taxon>Gunneridae</taxon>
        <taxon>Pentapetalae</taxon>
        <taxon>Caryophyllales</taxon>
        <taxon>Cactineae</taxon>
        <taxon>Cactaceae</taxon>
        <taxon>Cactoideae</taxon>
        <taxon>Echinocereeae</taxon>
        <taxon>Carnegiea</taxon>
    </lineage>
</organism>
<reference evidence="1" key="1">
    <citation type="submission" date="2022-04" db="EMBL/GenBank/DDBJ databases">
        <title>Carnegiea gigantea Genome sequencing and assembly v2.</title>
        <authorList>
            <person name="Copetti D."/>
            <person name="Sanderson M.J."/>
            <person name="Burquez A."/>
            <person name="Wojciechowski M.F."/>
        </authorList>
    </citation>
    <scope>NUCLEOTIDE SEQUENCE</scope>
    <source>
        <strain evidence="1">SGP5-SGP5p</strain>
        <tissue evidence="1">Aerial part</tissue>
    </source>
</reference>
<evidence type="ECO:0000313" key="2">
    <source>
        <dbReference type="Proteomes" id="UP001153076"/>
    </source>
</evidence>
<protein>
    <submittedName>
        <fullName evidence="1">Uncharacterized protein</fullName>
    </submittedName>
</protein>
<keyword evidence="2" id="KW-1185">Reference proteome</keyword>
<evidence type="ECO:0000313" key="1">
    <source>
        <dbReference type="EMBL" id="KAJ8422239.1"/>
    </source>
</evidence>
<sequence length="199" mass="23135">MPLGYSTGKRAIIKIKKQLSSFNKSCRHRALKDSHLQLIFSLADFFKATHSNMEPNPERRKQIQSYVPTIQDFAIKPESQIQSQTHPMHPKMKIQNQYESLTRKVSFLKLIHSKILDSMSVAFLTPNRLESSIFKMIKKKSLQTLKLKTLALFFSQQNLFLEVGTLKNCRFYVLILIDTKSARTEHIKDDKGKVLYSKF</sequence>
<dbReference type="Proteomes" id="UP001153076">
    <property type="component" value="Unassembled WGS sequence"/>
</dbReference>
<dbReference type="EMBL" id="JAKOGI010002330">
    <property type="protein sequence ID" value="KAJ8422239.1"/>
    <property type="molecule type" value="Genomic_DNA"/>
</dbReference>
<name>A0A9Q1JH17_9CARY</name>
<proteinExistence type="predicted"/>
<comment type="caution">
    <text evidence="1">The sequence shown here is derived from an EMBL/GenBank/DDBJ whole genome shotgun (WGS) entry which is preliminary data.</text>
</comment>
<dbReference type="AlphaFoldDB" id="A0A9Q1JH17"/>
<accession>A0A9Q1JH17</accession>